<evidence type="ECO:0000256" key="7">
    <source>
        <dbReference type="ARBA" id="ARBA00022801"/>
    </source>
</evidence>
<comment type="caution">
    <text evidence="11">The sequence shown here is derived from an EMBL/GenBank/DDBJ whole genome shotgun (WGS) entry which is preliminary data.</text>
</comment>
<dbReference type="InterPro" id="IPR023398">
    <property type="entry name" value="TIF_eIF4e-like"/>
</dbReference>
<evidence type="ECO:0000256" key="8">
    <source>
        <dbReference type="ARBA" id="ARBA00022842"/>
    </source>
</evidence>
<dbReference type="GO" id="GO:0003697">
    <property type="term" value="F:single-stranded DNA binding"/>
    <property type="evidence" value="ECO:0007669"/>
    <property type="project" value="TreeGrafter"/>
</dbReference>
<dbReference type="Proteomes" id="UP000604046">
    <property type="component" value="Unassembled WGS sequence"/>
</dbReference>
<evidence type="ECO:0000256" key="6">
    <source>
        <dbReference type="ARBA" id="ARBA00022763"/>
    </source>
</evidence>
<evidence type="ECO:0000256" key="1">
    <source>
        <dbReference type="ARBA" id="ARBA00001936"/>
    </source>
</evidence>
<keyword evidence="12" id="KW-1185">Reference proteome</keyword>
<dbReference type="EMBL" id="CAJNDS010000639">
    <property type="protein sequence ID" value="CAE7224432.1"/>
    <property type="molecule type" value="Genomic_DNA"/>
</dbReference>
<comment type="cofactor">
    <cofactor evidence="2">
        <name>Mg(2+)</name>
        <dbReference type="ChEBI" id="CHEBI:18420"/>
    </cofactor>
</comment>
<evidence type="ECO:0000313" key="11">
    <source>
        <dbReference type="EMBL" id="CAE7224432.1"/>
    </source>
</evidence>
<dbReference type="Gene3D" id="3.60.10.10">
    <property type="entry name" value="Endonuclease/exonuclease/phosphatase"/>
    <property type="match status" value="1"/>
</dbReference>
<evidence type="ECO:0000256" key="10">
    <source>
        <dbReference type="ARBA" id="ARBA00023242"/>
    </source>
</evidence>
<dbReference type="GO" id="GO:0046872">
    <property type="term" value="F:metal ion binding"/>
    <property type="evidence" value="ECO:0007669"/>
    <property type="project" value="UniProtKB-KW"/>
</dbReference>
<evidence type="ECO:0008006" key="13">
    <source>
        <dbReference type="Google" id="ProtNLM"/>
    </source>
</evidence>
<dbReference type="InterPro" id="IPR036691">
    <property type="entry name" value="Endo/exonu/phosph_ase_sf"/>
</dbReference>
<dbReference type="OrthoDB" id="438292at2759"/>
<keyword evidence="5" id="KW-0479">Metal-binding</keyword>
<keyword evidence="8" id="KW-0460">Magnesium</keyword>
<dbReference type="AlphaFoldDB" id="A0A812KB22"/>
<evidence type="ECO:0000256" key="2">
    <source>
        <dbReference type="ARBA" id="ARBA00001946"/>
    </source>
</evidence>
<evidence type="ECO:0000256" key="3">
    <source>
        <dbReference type="ARBA" id="ARBA00004123"/>
    </source>
</evidence>
<evidence type="ECO:0000256" key="4">
    <source>
        <dbReference type="ARBA" id="ARBA00022722"/>
    </source>
</evidence>
<keyword evidence="9" id="KW-0234">DNA repair</keyword>
<gene>
    <name evidence="11" type="ORF">SNAT2548_LOCUS8549</name>
</gene>
<accession>A0A812KB22</accession>
<dbReference type="Gene3D" id="3.30.760.10">
    <property type="entry name" value="RNA Cap, Translation Initiation Factor Eif4e"/>
    <property type="match status" value="1"/>
</dbReference>
<reference evidence="11" key="1">
    <citation type="submission" date="2021-02" db="EMBL/GenBank/DDBJ databases">
        <authorList>
            <person name="Dougan E. K."/>
            <person name="Rhodes N."/>
            <person name="Thang M."/>
            <person name="Chan C."/>
        </authorList>
    </citation>
    <scope>NUCLEOTIDE SEQUENCE</scope>
</reference>
<dbReference type="PANTHER" id="PTHR15822">
    <property type="entry name" value="TRAF AND TNF RECEPTOR-ASSOCIATED PROTEIN"/>
    <property type="match status" value="1"/>
</dbReference>
<sequence>MDRVWPELVWALSKEALGRADTMKVGSPDQKGKHCCCVYMPNCFDPVQVESAGSHLEALLGGLVTHVDLYLKPDAYTHCKIYRQNPWKLSPSLAVRKVRGSPDPHPQHHDRERDRLASCLQALETKSMEAIARHLEDADSRAELLTSLHGVALQPDGELPLIKICDGLKEAKYLSGLLARIFRVIRGLVDEGAAFMLGYKSRVFSYPEFLRMHVANFDLLGDLCLHGIISDRYVDDKLDSTLFERRGNILPEPSTFAFVMRCFHRLAQKLAHARPHLSRRLEEGMQDYKVPSQAKITILTLNVWREKEQQKLRTAILLSALGKLGATICCFQEVTCTVAVDIQRALPNWSSSDPGDGSSVRGYGNLTVVPPGLDVHFARHPFPTQMGRDLVVAELDGLAVGTVHLESANHQSTREEQLTVCAKVMQQWPDMLLLGDFNLQNELEERCLTRLLPGFQDLWPALHPDESGKSSGGRKRDDRALANLSQWQAESVELLFEQPLHPSPYLLDTYLTAILPSMYSNYVNLTPDESASAAHVSDHLGLLTTIKQTAAPESLE</sequence>
<dbReference type="SUPFAM" id="SSF56219">
    <property type="entry name" value="DNase I-like"/>
    <property type="match status" value="1"/>
</dbReference>
<dbReference type="PANTHER" id="PTHR15822:SF4">
    <property type="entry name" value="TYROSYL-DNA PHOSPHODIESTERASE 2"/>
    <property type="match status" value="1"/>
</dbReference>
<keyword evidence="6" id="KW-0227">DNA damage</keyword>
<protein>
    <recommendedName>
        <fullName evidence="13">Endonuclease/exonuclease/phosphatase domain-containing protein</fullName>
    </recommendedName>
</protein>
<organism evidence="11 12">
    <name type="scientific">Symbiodinium natans</name>
    <dbReference type="NCBI Taxonomy" id="878477"/>
    <lineage>
        <taxon>Eukaryota</taxon>
        <taxon>Sar</taxon>
        <taxon>Alveolata</taxon>
        <taxon>Dinophyceae</taxon>
        <taxon>Suessiales</taxon>
        <taxon>Symbiodiniaceae</taxon>
        <taxon>Symbiodinium</taxon>
    </lineage>
</organism>
<dbReference type="GO" id="GO:0005737">
    <property type="term" value="C:cytoplasm"/>
    <property type="evidence" value="ECO:0007669"/>
    <property type="project" value="TreeGrafter"/>
</dbReference>
<dbReference type="InterPro" id="IPR051547">
    <property type="entry name" value="TDP2-like"/>
</dbReference>
<evidence type="ECO:0000256" key="9">
    <source>
        <dbReference type="ARBA" id="ARBA00023204"/>
    </source>
</evidence>
<proteinExistence type="predicted"/>
<dbReference type="GO" id="GO:0070260">
    <property type="term" value="F:5'-tyrosyl-DNA phosphodiesterase activity"/>
    <property type="evidence" value="ECO:0007669"/>
    <property type="project" value="TreeGrafter"/>
</dbReference>
<evidence type="ECO:0000313" key="12">
    <source>
        <dbReference type="Proteomes" id="UP000604046"/>
    </source>
</evidence>
<dbReference type="GO" id="GO:0006302">
    <property type="term" value="P:double-strand break repair"/>
    <property type="evidence" value="ECO:0007669"/>
    <property type="project" value="TreeGrafter"/>
</dbReference>
<keyword evidence="7" id="KW-0378">Hydrolase</keyword>
<name>A0A812KB22_9DINO</name>
<dbReference type="GO" id="GO:0005634">
    <property type="term" value="C:nucleus"/>
    <property type="evidence" value="ECO:0007669"/>
    <property type="project" value="UniProtKB-SubCell"/>
</dbReference>
<comment type="cofactor">
    <cofactor evidence="1">
        <name>Mn(2+)</name>
        <dbReference type="ChEBI" id="CHEBI:29035"/>
    </cofactor>
</comment>
<keyword evidence="4" id="KW-0540">Nuclease</keyword>
<dbReference type="SUPFAM" id="SSF55418">
    <property type="entry name" value="eIF4e-like"/>
    <property type="match status" value="1"/>
</dbReference>
<keyword evidence="10" id="KW-0539">Nucleus</keyword>
<evidence type="ECO:0000256" key="5">
    <source>
        <dbReference type="ARBA" id="ARBA00022723"/>
    </source>
</evidence>
<dbReference type="GO" id="GO:0004518">
    <property type="term" value="F:nuclease activity"/>
    <property type="evidence" value="ECO:0007669"/>
    <property type="project" value="UniProtKB-KW"/>
</dbReference>
<comment type="subcellular location">
    <subcellularLocation>
        <location evidence="3">Nucleus</location>
    </subcellularLocation>
</comment>